<gene>
    <name evidence="3" type="ORF">FAZ78_10590</name>
</gene>
<dbReference type="PANTHER" id="PTHR36505:SF1">
    <property type="entry name" value="BLR1072 PROTEIN"/>
    <property type="match status" value="1"/>
</dbReference>
<comment type="caution">
    <text evidence="3">The sequence shown here is derived from an EMBL/GenBank/DDBJ whole genome shotgun (WGS) entry which is preliminary data.</text>
</comment>
<dbReference type="AlphaFoldDB" id="A0A4U0Z2I9"/>
<reference evidence="3 4" key="1">
    <citation type="submission" date="2019-04" db="EMBL/GenBank/DDBJ databases">
        <title>Crypto-aerobic microbial life in anoxic (sulfidic) marine sediments.</title>
        <authorList>
            <person name="Bhattacharya S."/>
            <person name="Roy C."/>
            <person name="Mondal N."/>
            <person name="Sarkar J."/>
            <person name="Mandal S."/>
            <person name="Rameez M.J."/>
            <person name="Ghosh W."/>
        </authorList>
    </citation>
    <scope>NUCLEOTIDE SEQUENCE [LARGE SCALE GENOMIC DNA]</scope>
    <source>
        <strain evidence="3 4">SBBC</strain>
    </source>
</reference>
<feature type="compositionally biased region" description="Low complexity" evidence="1">
    <location>
        <begin position="69"/>
        <end position="81"/>
    </location>
</feature>
<proteinExistence type="predicted"/>
<dbReference type="PANTHER" id="PTHR36505">
    <property type="entry name" value="BLR1072 PROTEIN"/>
    <property type="match status" value="1"/>
</dbReference>
<sequence>MPPATDTETDMGTDSATPPAGEMETDTTTPPAGEMGTDAPATDMETDTTTPPAGEMGTDATTAPAMDGAMEPADTATTPPADGAMTTDGATATDGAMTVPEGYTLYSGEPMTAEDLQDAAVYASDDSSVSNISDFVLAEDGAITQVIFDVGGFLGIGARNVAVPFEDLQIYTNADATDLRVYLPMTKEEMEGLPEYTEN</sequence>
<evidence type="ECO:0000313" key="4">
    <source>
        <dbReference type="Proteomes" id="UP000306340"/>
    </source>
</evidence>
<dbReference type="SUPFAM" id="SSF50346">
    <property type="entry name" value="PRC-barrel domain"/>
    <property type="match status" value="1"/>
</dbReference>
<dbReference type="Proteomes" id="UP000306340">
    <property type="component" value="Unassembled WGS sequence"/>
</dbReference>
<dbReference type="InterPro" id="IPR027275">
    <property type="entry name" value="PRC-brl_dom"/>
</dbReference>
<dbReference type="InterPro" id="IPR011033">
    <property type="entry name" value="PRC_barrel-like_sf"/>
</dbReference>
<name>A0A4U0Z2I9_9RHOB</name>
<evidence type="ECO:0000256" key="1">
    <source>
        <dbReference type="SAM" id="MobiDB-lite"/>
    </source>
</evidence>
<dbReference type="EMBL" id="SWAU01000085">
    <property type="protein sequence ID" value="TKA96611.1"/>
    <property type="molecule type" value="Genomic_DNA"/>
</dbReference>
<feature type="region of interest" description="Disordered" evidence="1">
    <location>
        <begin position="1"/>
        <end position="81"/>
    </location>
</feature>
<evidence type="ECO:0000313" key="3">
    <source>
        <dbReference type="EMBL" id="TKA96611.1"/>
    </source>
</evidence>
<protein>
    <submittedName>
        <fullName evidence="3">PRC-barrel domain containing protein</fullName>
    </submittedName>
</protein>
<evidence type="ECO:0000259" key="2">
    <source>
        <dbReference type="Pfam" id="PF05239"/>
    </source>
</evidence>
<organism evidence="3 4">
    <name type="scientific">Cereibacter changlensis</name>
    <dbReference type="NCBI Taxonomy" id="402884"/>
    <lineage>
        <taxon>Bacteria</taxon>
        <taxon>Pseudomonadati</taxon>
        <taxon>Pseudomonadota</taxon>
        <taxon>Alphaproteobacteria</taxon>
        <taxon>Rhodobacterales</taxon>
        <taxon>Paracoccaceae</taxon>
        <taxon>Cereibacter</taxon>
    </lineage>
</organism>
<dbReference type="Gene3D" id="2.30.30.240">
    <property type="entry name" value="PRC-barrel domain"/>
    <property type="match status" value="1"/>
</dbReference>
<feature type="domain" description="PRC-barrel" evidence="2">
    <location>
        <begin position="112"/>
        <end position="187"/>
    </location>
</feature>
<accession>A0A4U0Z2I9</accession>
<dbReference type="Pfam" id="PF05239">
    <property type="entry name" value="PRC"/>
    <property type="match status" value="1"/>
</dbReference>